<evidence type="ECO:0008006" key="4">
    <source>
        <dbReference type="Google" id="ProtNLM"/>
    </source>
</evidence>
<keyword evidence="3" id="KW-1185">Reference proteome</keyword>
<keyword evidence="1" id="KW-0812">Transmembrane</keyword>
<evidence type="ECO:0000256" key="1">
    <source>
        <dbReference type="SAM" id="Phobius"/>
    </source>
</evidence>
<dbReference type="NCBIfam" id="NF040945">
    <property type="entry name" value="CCC_membrane"/>
    <property type="match status" value="1"/>
</dbReference>
<organism evidence="2 3">
    <name type="scientific">Winogradskyella endarachnes</name>
    <dbReference type="NCBI Taxonomy" id="2681965"/>
    <lineage>
        <taxon>Bacteria</taxon>
        <taxon>Pseudomonadati</taxon>
        <taxon>Bacteroidota</taxon>
        <taxon>Flavobacteriia</taxon>
        <taxon>Flavobacteriales</taxon>
        <taxon>Flavobacteriaceae</taxon>
        <taxon>Winogradskyella</taxon>
    </lineage>
</organism>
<feature type="transmembrane region" description="Helical" evidence="1">
    <location>
        <begin position="12"/>
        <end position="39"/>
    </location>
</feature>
<dbReference type="EMBL" id="WOWS01000001">
    <property type="protein sequence ID" value="MUU77432.1"/>
    <property type="molecule type" value="Genomic_DNA"/>
</dbReference>
<keyword evidence="1" id="KW-1133">Transmembrane helix</keyword>
<dbReference type="AlphaFoldDB" id="A0A6L6U956"/>
<evidence type="ECO:0000313" key="3">
    <source>
        <dbReference type="Proteomes" id="UP000478208"/>
    </source>
</evidence>
<proteinExistence type="predicted"/>
<dbReference type="Proteomes" id="UP000478208">
    <property type="component" value="Unassembled WGS sequence"/>
</dbReference>
<accession>A0A6L6U956</accession>
<sequence>MEQQKLNPAIVYVLSIIGLLCCCFGGLGVLLAAPAFFIAQSGLKKASLSPDDYDPASVKAMTTAKTMALVVTIICAITLIYNIYDLSTGGFERRMEFFETFSEEFNKGYEQGLEDAANE</sequence>
<reference evidence="2 3" key="1">
    <citation type="submission" date="2019-12" db="EMBL/GenBank/DDBJ databases">
        <authorList>
            <person name="Li J."/>
        </authorList>
    </citation>
    <scope>NUCLEOTIDE SEQUENCE [LARGE SCALE GENOMIC DNA]</scope>
    <source>
        <strain evidence="2 3">HL2-2</strain>
    </source>
</reference>
<feature type="transmembrane region" description="Helical" evidence="1">
    <location>
        <begin position="66"/>
        <end position="84"/>
    </location>
</feature>
<protein>
    <recommendedName>
        <fullName evidence="4">DUF4190 domain-containing protein</fullName>
    </recommendedName>
</protein>
<keyword evidence="1" id="KW-0472">Membrane</keyword>
<evidence type="ECO:0000313" key="2">
    <source>
        <dbReference type="EMBL" id="MUU77432.1"/>
    </source>
</evidence>
<dbReference type="RefSeq" id="WP_157362042.1">
    <property type="nucleotide sequence ID" value="NZ_WOWS01000001.1"/>
</dbReference>
<gene>
    <name evidence="2" type="ORF">GN138_03155</name>
</gene>
<name>A0A6L6U956_9FLAO</name>
<comment type="caution">
    <text evidence="2">The sequence shown here is derived from an EMBL/GenBank/DDBJ whole genome shotgun (WGS) entry which is preliminary data.</text>
</comment>